<organism evidence="2 3">
    <name type="scientific">Marinobacter daqiaonensis</name>
    <dbReference type="NCBI Taxonomy" id="650891"/>
    <lineage>
        <taxon>Bacteria</taxon>
        <taxon>Pseudomonadati</taxon>
        <taxon>Pseudomonadota</taxon>
        <taxon>Gammaproteobacteria</taxon>
        <taxon>Pseudomonadales</taxon>
        <taxon>Marinobacteraceae</taxon>
        <taxon>Marinobacter</taxon>
    </lineage>
</organism>
<accession>A0A1I6GJJ7</accession>
<dbReference type="EMBL" id="FOYW01000001">
    <property type="protein sequence ID" value="SFR42363.1"/>
    <property type="molecule type" value="Genomic_DNA"/>
</dbReference>
<dbReference type="Pfam" id="PF20661">
    <property type="entry name" value="SutA-RBD"/>
    <property type="match status" value="1"/>
</dbReference>
<sequence>MSKKPVKATLTTAMIEEQTAAFLKSGGTVEYVVKGKSGQFGSTGSKQISLKAR</sequence>
<dbReference type="InterPro" id="IPR049191">
    <property type="entry name" value="SutA_RBD"/>
</dbReference>
<evidence type="ECO:0000313" key="3">
    <source>
        <dbReference type="Proteomes" id="UP000198644"/>
    </source>
</evidence>
<feature type="domain" description="Transcriptional regulator SutA RNAP-binding" evidence="1">
    <location>
        <begin position="11"/>
        <end position="39"/>
    </location>
</feature>
<dbReference type="STRING" id="650891.SAMN05216203_0174"/>
<gene>
    <name evidence="2" type="ORF">SAMN05216203_0174</name>
</gene>
<dbReference type="AlphaFoldDB" id="A0A1I6GJJ7"/>
<evidence type="ECO:0000313" key="2">
    <source>
        <dbReference type="EMBL" id="SFR42363.1"/>
    </source>
</evidence>
<dbReference type="RefSeq" id="WP_167812661.1">
    <property type="nucleotide sequence ID" value="NZ_FOYW01000001.1"/>
</dbReference>
<protein>
    <recommendedName>
        <fullName evidence="1">Transcriptional regulator SutA RNAP-binding domain-containing protein</fullName>
    </recommendedName>
</protein>
<dbReference type="Proteomes" id="UP000198644">
    <property type="component" value="Unassembled WGS sequence"/>
</dbReference>
<proteinExistence type="predicted"/>
<keyword evidence="3" id="KW-1185">Reference proteome</keyword>
<reference evidence="2 3" key="1">
    <citation type="submission" date="2016-10" db="EMBL/GenBank/DDBJ databases">
        <authorList>
            <person name="de Groot N.N."/>
        </authorList>
    </citation>
    <scope>NUCLEOTIDE SEQUENCE [LARGE SCALE GENOMIC DNA]</scope>
    <source>
        <strain evidence="2 3">CGMCC 1.9167</strain>
    </source>
</reference>
<name>A0A1I6GJJ7_9GAMM</name>
<evidence type="ECO:0000259" key="1">
    <source>
        <dbReference type="Pfam" id="PF20661"/>
    </source>
</evidence>